<gene>
    <name evidence="4" type="ORF">KC19_4G096200</name>
</gene>
<keyword evidence="1" id="KW-0547">Nucleotide-binding</keyword>
<dbReference type="SUPFAM" id="SSF53067">
    <property type="entry name" value="Actin-like ATPase domain"/>
    <property type="match status" value="2"/>
</dbReference>
<sequence length="675" mass="75379">MGCADFLGCFKPQPLITEAARTVPNQPKEAIPTRASGAPSNETRTNGSKSSHAVGLRNSITKPPTSTLRNYNAIVEVSDNASEYYKEKPQPRIDWVIGLDFGTTYSGFAYARMEEDPQIHVYYEWPLKENERHYCKTLTGLYYKRAGPGRLECASWGYSARTEHMDHKSGPNGGQGHYLTKFKLLLKPASKKNDPVHAAVIPPPPPLTRDTVITDYLKCIGGLALSVLRSHVGETIFSKDSVKWCVTVPSIWDNNAKQKMKECMVNAGLVDCVEAVQVVLEPEAASLHCHEILRRDHQHKKDVSLNVRDKILVVDVGGGTVDIVVQELIASGDHEFKVRELTESSGGLCGGTFVDERFMRFISKKVGCLEEFLRKDSPSYLTKLLLDWEQIKCAFGSEMMSSSETMNIRLHYKLSPKWEAFEKEHGRAIEDSSVVELTQQDLKSIFDPVVDEILELIAAQLKQVPDIKVMFVVGGFAGSPYLMQRIRARFKGRVKHIVSPPSPGSAIVQGAVSLALNPEAIVSRVAKKTYGTSVMRPFDSKLDPPELLKVTDGKKYCKNRFDVFVKKGTDVEVNKLCVAKGYVPHSHGQRQIMFDLYSSTEQEPRYTVTSDTVTYEGGFVVDLPKNWSKDDAPEYEFSMYFGRSVIELKAERKISEKGGQEARTMSVPVKYASSL</sequence>
<protein>
    <submittedName>
        <fullName evidence="4">Uncharacterized protein</fullName>
    </submittedName>
</protein>
<name>A0A8T0I8R2_CERPU</name>
<dbReference type="EMBL" id="CM026424">
    <property type="protein sequence ID" value="KAG0579406.1"/>
    <property type="molecule type" value="Genomic_DNA"/>
</dbReference>
<keyword evidence="2" id="KW-0067">ATP-binding</keyword>
<dbReference type="GO" id="GO:0005524">
    <property type="term" value="F:ATP binding"/>
    <property type="evidence" value="ECO:0007669"/>
    <property type="project" value="UniProtKB-KW"/>
</dbReference>
<comment type="caution">
    <text evidence="4">The sequence shown here is derived from an EMBL/GenBank/DDBJ whole genome shotgun (WGS) entry which is preliminary data.</text>
</comment>
<evidence type="ECO:0000256" key="1">
    <source>
        <dbReference type="ARBA" id="ARBA00022741"/>
    </source>
</evidence>
<feature type="region of interest" description="Disordered" evidence="3">
    <location>
        <begin position="24"/>
        <end position="61"/>
    </location>
</feature>
<dbReference type="PANTHER" id="PTHR14187">
    <property type="entry name" value="ALPHA KINASE/ELONGATION FACTOR 2 KINASE"/>
    <property type="match status" value="1"/>
</dbReference>
<dbReference type="AlphaFoldDB" id="A0A8T0I8R2"/>
<evidence type="ECO:0000256" key="3">
    <source>
        <dbReference type="SAM" id="MobiDB-lite"/>
    </source>
</evidence>
<dbReference type="Gene3D" id="3.30.420.40">
    <property type="match status" value="2"/>
</dbReference>
<dbReference type="CDD" id="cd10229">
    <property type="entry name" value="ASKHA_NBD_HSP70_HSPA12"/>
    <property type="match status" value="1"/>
</dbReference>
<evidence type="ECO:0000256" key="2">
    <source>
        <dbReference type="ARBA" id="ARBA00022840"/>
    </source>
</evidence>
<organism evidence="4 5">
    <name type="scientific">Ceratodon purpureus</name>
    <name type="common">Fire moss</name>
    <name type="synonym">Dicranum purpureum</name>
    <dbReference type="NCBI Taxonomy" id="3225"/>
    <lineage>
        <taxon>Eukaryota</taxon>
        <taxon>Viridiplantae</taxon>
        <taxon>Streptophyta</taxon>
        <taxon>Embryophyta</taxon>
        <taxon>Bryophyta</taxon>
        <taxon>Bryophytina</taxon>
        <taxon>Bryopsida</taxon>
        <taxon>Dicranidae</taxon>
        <taxon>Pseudoditrichales</taxon>
        <taxon>Ditrichaceae</taxon>
        <taxon>Ceratodon</taxon>
    </lineage>
</organism>
<dbReference type="InterPro" id="IPR043129">
    <property type="entry name" value="ATPase_NBD"/>
</dbReference>
<dbReference type="GO" id="GO:0140662">
    <property type="term" value="F:ATP-dependent protein folding chaperone"/>
    <property type="evidence" value="ECO:0007669"/>
    <property type="project" value="InterPro"/>
</dbReference>
<dbReference type="Proteomes" id="UP000822688">
    <property type="component" value="Chromosome 4"/>
</dbReference>
<accession>A0A8T0I8R2</accession>
<evidence type="ECO:0000313" key="5">
    <source>
        <dbReference type="Proteomes" id="UP000822688"/>
    </source>
</evidence>
<proteinExistence type="predicted"/>
<dbReference type="PANTHER" id="PTHR14187:SF5">
    <property type="entry name" value="HEAT SHOCK 70 KDA PROTEIN 12A"/>
    <property type="match status" value="1"/>
</dbReference>
<dbReference type="Gene3D" id="3.90.640.10">
    <property type="entry name" value="Actin, Chain A, domain 4"/>
    <property type="match status" value="1"/>
</dbReference>
<reference evidence="4" key="1">
    <citation type="submission" date="2020-06" db="EMBL/GenBank/DDBJ databases">
        <title>WGS assembly of Ceratodon purpureus strain R40.</title>
        <authorList>
            <person name="Carey S.B."/>
            <person name="Jenkins J."/>
            <person name="Shu S."/>
            <person name="Lovell J.T."/>
            <person name="Sreedasyam A."/>
            <person name="Maumus F."/>
            <person name="Tiley G.P."/>
            <person name="Fernandez-Pozo N."/>
            <person name="Barry K."/>
            <person name="Chen C."/>
            <person name="Wang M."/>
            <person name="Lipzen A."/>
            <person name="Daum C."/>
            <person name="Saski C.A."/>
            <person name="Payton A.C."/>
            <person name="Mcbreen J.C."/>
            <person name="Conrad R.E."/>
            <person name="Kollar L.M."/>
            <person name="Olsson S."/>
            <person name="Huttunen S."/>
            <person name="Landis J.B."/>
            <person name="Wickett N.J."/>
            <person name="Johnson M.G."/>
            <person name="Rensing S.A."/>
            <person name="Grimwood J."/>
            <person name="Schmutz J."/>
            <person name="Mcdaniel S.F."/>
        </authorList>
    </citation>
    <scope>NUCLEOTIDE SEQUENCE</scope>
    <source>
        <strain evidence="4">R40</strain>
    </source>
</reference>
<dbReference type="Pfam" id="PF00012">
    <property type="entry name" value="HSP70"/>
    <property type="match status" value="1"/>
</dbReference>
<evidence type="ECO:0000313" key="4">
    <source>
        <dbReference type="EMBL" id="KAG0579406.1"/>
    </source>
</evidence>
<dbReference type="InterPro" id="IPR013126">
    <property type="entry name" value="Hsp_70_fam"/>
</dbReference>
<keyword evidence="5" id="KW-1185">Reference proteome</keyword>
<feature type="compositionally biased region" description="Polar residues" evidence="3">
    <location>
        <begin position="38"/>
        <end position="51"/>
    </location>
</feature>